<organism evidence="1 2">
    <name type="scientific">Streptomyces alanosinicus</name>
    <dbReference type="NCBI Taxonomy" id="68171"/>
    <lineage>
        <taxon>Bacteria</taxon>
        <taxon>Bacillati</taxon>
        <taxon>Actinomycetota</taxon>
        <taxon>Actinomycetes</taxon>
        <taxon>Kitasatosporales</taxon>
        <taxon>Streptomycetaceae</taxon>
        <taxon>Streptomyces</taxon>
    </lineage>
</organism>
<dbReference type="EMBL" id="BMVG01000008">
    <property type="protein sequence ID" value="GHE04957.1"/>
    <property type="molecule type" value="Genomic_DNA"/>
</dbReference>
<accession>A0A918YJZ6</accession>
<comment type="caution">
    <text evidence="1">The sequence shown here is derived from an EMBL/GenBank/DDBJ whole genome shotgun (WGS) entry which is preliminary data.</text>
</comment>
<protein>
    <submittedName>
        <fullName evidence="1">Uncharacterized protein</fullName>
    </submittedName>
</protein>
<proteinExistence type="predicted"/>
<evidence type="ECO:0000313" key="1">
    <source>
        <dbReference type="EMBL" id="GHE04957.1"/>
    </source>
</evidence>
<sequence length="113" mass="12168">MPVRQDELLLHPDRRRCARLRREGGSAGDGRCHGIKRLWHVQPLPEQRMGRSLPNNGWEGPCCGFDEAAASGCPASIAPRRPAVTHGTGTDLRELCVPCFFSAGIPPAAGNDG</sequence>
<evidence type="ECO:0000313" key="2">
    <source>
        <dbReference type="Proteomes" id="UP000655443"/>
    </source>
</evidence>
<gene>
    <name evidence="1" type="ORF">GCM10010339_38650</name>
</gene>
<reference evidence="1" key="1">
    <citation type="journal article" date="2014" name="Int. J. Syst. Evol. Microbiol.">
        <title>Complete genome sequence of Corynebacterium casei LMG S-19264T (=DSM 44701T), isolated from a smear-ripened cheese.</title>
        <authorList>
            <consortium name="US DOE Joint Genome Institute (JGI-PGF)"/>
            <person name="Walter F."/>
            <person name="Albersmeier A."/>
            <person name="Kalinowski J."/>
            <person name="Ruckert C."/>
        </authorList>
    </citation>
    <scope>NUCLEOTIDE SEQUENCE</scope>
    <source>
        <strain evidence="1">JCM 4714</strain>
    </source>
</reference>
<dbReference type="AlphaFoldDB" id="A0A918YJZ6"/>
<reference evidence="1" key="2">
    <citation type="submission" date="2020-09" db="EMBL/GenBank/DDBJ databases">
        <authorList>
            <person name="Sun Q."/>
            <person name="Ohkuma M."/>
        </authorList>
    </citation>
    <scope>NUCLEOTIDE SEQUENCE</scope>
    <source>
        <strain evidence="1">JCM 4714</strain>
    </source>
</reference>
<keyword evidence="2" id="KW-1185">Reference proteome</keyword>
<dbReference type="Proteomes" id="UP000655443">
    <property type="component" value="Unassembled WGS sequence"/>
</dbReference>
<name>A0A918YJZ6_9ACTN</name>